<dbReference type="SUPFAM" id="SSF53187">
    <property type="entry name" value="Zn-dependent exopeptidases"/>
    <property type="match status" value="1"/>
</dbReference>
<evidence type="ECO:0000259" key="6">
    <source>
        <dbReference type="Pfam" id="PF07687"/>
    </source>
</evidence>
<dbReference type="PANTHER" id="PTHR43808:SF8">
    <property type="entry name" value="PEPTIDASE M20 DIMERISATION DOMAIN-CONTAINING PROTEIN"/>
    <property type="match status" value="1"/>
</dbReference>
<dbReference type="GO" id="GO:0008777">
    <property type="term" value="F:acetylornithine deacetylase activity"/>
    <property type="evidence" value="ECO:0007669"/>
    <property type="project" value="UniProtKB-EC"/>
</dbReference>
<keyword evidence="3" id="KW-0479">Metal-binding</keyword>
<feature type="domain" description="Peptidase M20 dimerisation" evidence="6">
    <location>
        <begin position="185"/>
        <end position="292"/>
    </location>
</feature>
<organism evidence="7 8">
    <name type="scientific">Stieleria neptunia</name>
    <dbReference type="NCBI Taxonomy" id="2527979"/>
    <lineage>
        <taxon>Bacteria</taxon>
        <taxon>Pseudomonadati</taxon>
        <taxon>Planctomycetota</taxon>
        <taxon>Planctomycetia</taxon>
        <taxon>Pirellulales</taxon>
        <taxon>Pirellulaceae</taxon>
        <taxon>Stieleria</taxon>
    </lineage>
</organism>
<reference evidence="7 8" key="1">
    <citation type="submission" date="2019-03" db="EMBL/GenBank/DDBJ databases">
        <title>Deep-cultivation of Planctomycetes and their phenomic and genomic characterization uncovers novel biology.</title>
        <authorList>
            <person name="Wiegand S."/>
            <person name="Jogler M."/>
            <person name="Boedeker C."/>
            <person name="Pinto D."/>
            <person name="Vollmers J."/>
            <person name="Rivas-Marin E."/>
            <person name="Kohn T."/>
            <person name="Peeters S.H."/>
            <person name="Heuer A."/>
            <person name="Rast P."/>
            <person name="Oberbeckmann S."/>
            <person name="Bunk B."/>
            <person name="Jeske O."/>
            <person name="Meyerdierks A."/>
            <person name="Storesund J.E."/>
            <person name="Kallscheuer N."/>
            <person name="Luecker S."/>
            <person name="Lage O.M."/>
            <person name="Pohl T."/>
            <person name="Merkel B.J."/>
            <person name="Hornburger P."/>
            <person name="Mueller R.-W."/>
            <person name="Bruemmer F."/>
            <person name="Labrenz M."/>
            <person name="Spormann A.M."/>
            <person name="Op den Camp H."/>
            <person name="Overmann J."/>
            <person name="Amann R."/>
            <person name="Jetten M.S.M."/>
            <person name="Mascher T."/>
            <person name="Medema M.H."/>
            <person name="Devos D.P."/>
            <person name="Kaster A.-K."/>
            <person name="Ovreas L."/>
            <person name="Rohde M."/>
            <person name="Galperin M.Y."/>
            <person name="Jogler C."/>
        </authorList>
    </citation>
    <scope>NUCLEOTIDE SEQUENCE [LARGE SCALE GENOMIC DNA]</scope>
    <source>
        <strain evidence="7 8">Enr13</strain>
    </source>
</reference>
<evidence type="ECO:0000256" key="1">
    <source>
        <dbReference type="ARBA" id="ARBA00001947"/>
    </source>
</evidence>
<gene>
    <name evidence="7" type="primary">argE_1</name>
    <name evidence="7" type="ORF">Enr13x_10650</name>
</gene>
<proteinExistence type="inferred from homology"/>
<evidence type="ECO:0000313" key="7">
    <source>
        <dbReference type="EMBL" id="QDV41227.1"/>
    </source>
</evidence>
<dbReference type="PROSITE" id="PS00758">
    <property type="entry name" value="ARGE_DAPE_CPG2_1"/>
    <property type="match status" value="1"/>
</dbReference>
<dbReference type="InterPro" id="IPR050072">
    <property type="entry name" value="Peptidase_M20A"/>
</dbReference>
<dbReference type="RefSeq" id="WP_145384986.1">
    <property type="nucleotide sequence ID" value="NZ_CP037423.1"/>
</dbReference>
<dbReference type="Gene3D" id="3.40.630.10">
    <property type="entry name" value="Zn peptidases"/>
    <property type="match status" value="2"/>
</dbReference>
<keyword evidence="5" id="KW-0862">Zinc</keyword>
<dbReference type="PROSITE" id="PS00759">
    <property type="entry name" value="ARGE_DAPE_CPG2_2"/>
    <property type="match status" value="1"/>
</dbReference>
<dbReference type="AlphaFoldDB" id="A0A518HK46"/>
<dbReference type="OrthoDB" id="9792335at2"/>
<dbReference type="Pfam" id="PF01546">
    <property type="entry name" value="Peptidase_M20"/>
    <property type="match status" value="1"/>
</dbReference>
<evidence type="ECO:0000256" key="5">
    <source>
        <dbReference type="ARBA" id="ARBA00022833"/>
    </source>
</evidence>
<dbReference type="InterPro" id="IPR002933">
    <property type="entry name" value="Peptidase_M20"/>
</dbReference>
<dbReference type="InterPro" id="IPR001261">
    <property type="entry name" value="ArgE/DapE_CS"/>
</dbReference>
<dbReference type="InterPro" id="IPR011650">
    <property type="entry name" value="Peptidase_M20_dimer"/>
</dbReference>
<dbReference type="PANTHER" id="PTHR43808">
    <property type="entry name" value="ACETYLORNITHINE DEACETYLASE"/>
    <property type="match status" value="1"/>
</dbReference>
<dbReference type="EMBL" id="CP037423">
    <property type="protein sequence ID" value="QDV41227.1"/>
    <property type="molecule type" value="Genomic_DNA"/>
</dbReference>
<dbReference type="Pfam" id="PF07687">
    <property type="entry name" value="M20_dimer"/>
    <property type="match status" value="1"/>
</dbReference>
<dbReference type="Proteomes" id="UP000319004">
    <property type="component" value="Chromosome"/>
</dbReference>
<dbReference type="KEGG" id="snep:Enr13x_10650"/>
<dbReference type="Gene3D" id="3.30.70.360">
    <property type="match status" value="1"/>
</dbReference>
<dbReference type="GO" id="GO:0046872">
    <property type="term" value="F:metal ion binding"/>
    <property type="evidence" value="ECO:0007669"/>
    <property type="project" value="UniProtKB-KW"/>
</dbReference>
<evidence type="ECO:0000313" key="8">
    <source>
        <dbReference type="Proteomes" id="UP000319004"/>
    </source>
</evidence>
<keyword evidence="8" id="KW-1185">Reference proteome</keyword>
<dbReference type="SUPFAM" id="SSF55031">
    <property type="entry name" value="Bacterial exopeptidase dimerisation domain"/>
    <property type="match status" value="1"/>
</dbReference>
<dbReference type="EC" id="3.5.1.16" evidence="7"/>
<accession>A0A518HK46</accession>
<name>A0A518HK46_9BACT</name>
<keyword evidence="4 7" id="KW-0378">Hydrolase</keyword>
<comment type="similarity">
    <text evidence="2">Belongs to the peptidase M20A family.</text>
</comment>
<protein>
    <submittedName>
        <fullName evidence="7">Acetylornithine deacetylase</fullName>
        <ecNumber evidence="7">3.5.1.16</ecNumber>
    </submittedName>
</protein>
<evidence type="ECO:0000256" key="4">
    <source>
        <dbReference type="ARBA" id="ARBA00022801"/>
    </source>
</evidence>
<evidence type="ECO:0000256" key="2">
    <source>
        <dbReference type="ARBA" id="ARBA00006247"/>
    </source>
</evidence>
<sequence>MDDDTPLAILNQLIRIPSQNPMGHDQRGPEWCEQGMSDWLCRFFASHNIPHRYDQIESGRGNVIAKLDGDPDRPTILLDAHQDTVPVAGMTIDPYRGVERDGRIYGRGACDVKGPMAAILSTVARLHREEARSHASLVLSMTCDEELGQKGAIDLARRFGTGDSFLTPTPDLAIVAEPTELNVVVAHKGVLRWRIRTTGVAAHSSRPRLGQNAIYSMARTVRGLEQLADELQTSGPGHPLCGRPTLSVGTIRGGESVNIVPQTCVIEIDRRVVPGESFESILDQTRQALERQSGIALEMLPPDTVCDPLRDGGNEALAESLVSLTRQVAGVSEAIGVAFTTQAPKFAAAGLPTVVFGPGSIDQAHTKDEWIDIEQLNQGAEILFRFAKQP</sequence>
<dbReference type="CDD" id="cd03894">
    <property type="entry name" value="M20_ArgE"/>
    <property type="match status" value="1"/>
</dbReference>
<comment type="cofactor">
    <cofactor evidence="1">
        <name>Zn(2+)</name>
        <dbReference type="ChEBI" id="CHEBI:29105"/>
    </cofactor>
</comment>
<dbReference type="InterPro" id="IPR036264">
    <property type="entry name" value="Bact_exopeptidase_dim_dom"/>
</dbReference>
<evidence type="ECO:0000256" key="3">
    <source>
        <dbReference type="ARBA" id="ARBA00022723"/>
    </source>
</evidence>